<dbReference type="Pfam" id="PF06912">
    <property type="entry name" value="DUF1275"/>
    <property type="match status" value="1"/>
</dbReference>
<comment type="caution">
    <text evidence="2">The sequence shown here is derived from an EMBL/GenBank/DDBJ whole genome shotgun (WGS) entry which is preliminary data.</text>
</comment>
<gene>
    <name evidence="2" type="ORF">JZO70_00110</name>
</gene>
<evidence type="ECO:0000256" key="1">
    <source>
        <dbReference type="SAM" id="Phobius"/>
    </source>
</evidence>
<feature type="transmembrane region" description="Helical" evidence="1">
    <location>
        <begin position="202"/>
        <end position="221"/>
    </location>
</feature>
<proteinExistence type="predicted"/>
<protein>
    <submittedName>
        <fullName evidence="2">DUF1275 domain-containing protein</fullName>
    </submittedName>
</protein>
<organism evidence="2 3">
    <name type="scientific">Candidatus Enterococcus moelleringii</name>
    <dbReference type="NCBI Taxonomy" id="2815325"/>
    <lineage>
        <taxon>Bacteria</taxon>
        <taxon>Bacillati</taxon>
        <taxon>Bacillota</taxon>
        <taxon>Bacilli</taxon>
        <taxon>Lactobacillales</taxon>
        <taxon>Enterococcaceae</taxon>
        <taxon>Enterococcus</taxon>
    </lineage>
</organism>
<name>A0ABS3L627_9ENTE</name>
<sequence length="227" mass="24741">MSTTENKVPIHETLLVGALLAVSAGGLDAYSYLIHGKVFAGLQTGNLILLGIHSFSADGPGISRYIISISAFMLGTILVRLFQQHHPNQHTPRQQLFILGWELFFIFLVSIFSSRLADHWSSAVLSMVAAAQLQEFRKLKGDPFTSLMMTGNFRTLAANVADGLFLKDRQAWGKAVDIGVILVSFFVGAALTGILTPHLQDLTILVSGGWLVLAMLVLVIYSKRTNS</sequence>
<accession>A0ABS3L627</accession>
<dbReference type="PANTHER" id="PTHR37314:SF4">
    <property type="entry name" value="UPF0700 TRANSMEMBRANE PROTEIN YOAK"/>
    <property type="match status" value="1"/>
</dbReference>
<dbReference type="InterPro" id="IPR010699">
    <property type="entry name" value="DUF1275"/>
</dbReference>
<feature type="transmembrane region" description="Helical" evidence="1">
    <location>
        <begin position="62"/>
        <end position="82"/>
    </location>
</feature>
<feature type="transmembrane region" description="Helical" evidence="1">
    <location>
        <begin position="94"/>
        <end position="113"/>
    </location>
</feature>
<reference evidence="2 3" key="1">
    <citation type="submission" date="2021-03" db="EMBL/GenBank/DDBJ databases">
        <title>Enterococcal diversity collection.</title>
        <authorList>
            <person name="Gilmore M.S."/>
            <person name="Schwartzman J."/>
            <person name="Van Tyne D."/>
            <person name="Martin M."/>
            <person name="Earl A.M."/>
            <person name="Manson A.L."/>
            <person name="Straub T."/>
            <person name="Salamzade R."/>
            <person name="Saavedra J."/>
            <person name="Lebreton F."/>
            <person name="Prichula J."/>
            <person name="Schaufler K."/>
            <person name="Gaca A."/>
            <person name="Sgardioli B."/>
            <person name="Wagenaar J."/>
            <person name="Strong T."/>
        </authorList>
    </citation>
    <scope>NUCLEOTIDE SEQUENCE [LARGE SCALE GENOMIC DNA]</scope>
    <source>
        <strain evidence="2 3">669A</strain>
    </source>
</reference>
<feature type="transmembrane region" description="Helical" evidence="1">
    <location>
        <begin position="14"/>
        <end position="33"/>
    </location>
</feature>
<dbReference type="RefSeq" id="WP_207671491.1">
    <property type="nucleotide sequence ID" value="NZ_JAFREM010000001.1"/>
</dbReference>
<feature type="transmembrane region" description="Helical" evidence="1">
    <location>
        <begin position="175"/>
        <end position="196"/>
    </location>
</feature>
<dbReference type="Proteomes" id="UP000664601">
    <property type="component" value="Unassembled WGS sequence"/>
</dbReference>
<keyword evidence="1" id="KW-0472">Membrane</keyword>
<evidence type="ECO:0000313" key="3">
    <source>
        <dbReference type="Proteomes" id="UP000664601"/>
    </source>
</evidence>
<evidence type="ECO:0000313" key="2">
    <source>
        <dbReference type="EMBL" id="MBO1304545.1"/>
    </source>
</evidence>
<dbReference type="EMBL" id="JAFREM010000001">
    <property type="protein sequence ID" value="MBO1304545.1"/>
    <property type="molecule type" value="Genomic_DNA"/>
</dbReference>
<keyword evidence="3" id="KW-1185">Reference proteome</keyword>
<keyword evidence="1" id="KW-0812">Transmembrane</keyword>
<dbReference type="PANTHER" id="PTHR37314">
    <property type="entry name" value="SLR0142 PROTEIN"/>
    <property type="match status" value="1"/>
</dbReference>
<keyword evidence="1" id="KW-1133">Transmembrane helix</keyword>